<evidence type="ECO:0000259" key="7">
    <source>
        <dbReference type="PROSITE" id="PS50045"/>
    </source>
</evidence>
<evidence type="ECO:0000256" key="6">
    <source>
        <dbReference type="PROSITE-ProRule" id="PRU00169"/>
    </source>
</evidence>
<feature type="domain" description="Response regulatory" evidence="8">
    <location>
        <begin position="1"/>
        <end position="119"/>
    </location>
</feature>
<dbReference type="PRINTS" id="PR01590">
    <property type="entry name" value="HTHFIS"/>
</dbReference>
<dbReference type="EMBL" id="LWBO01000004">
    <property type="protein sequence ID" value="OQP52450.1"/>
    <property type="molecule type" value="Genomic_DNA"/>
</dbReference>
<dbReference type="PROSITE" id="PS50045">
    <property type="entry name" value="SIGMA54_INTERACT_4"/>
    <property type="match status" value="1"/>
</dbReference>
<evidence type="ECO:0000313" key="9">
    <source>
        <dbReference type="EMBL" id="OQP52450.1"/>
    </source>
</evidence>
<keyword evidence="6" id="KW-0597">Phosphoprotein</keyword>
<evidence type="ECO:0000256" key="4">
    <source>
        <dbReference type="ARBA" id="ARBA00023125"/>
    </source>
</evidence>
<dbReference type="PROSITE" id="PS00676">
    <property type="entry name" value="SIGMA54_INTERACT_2"/>
    <property type="match status" value="1"/>
</dbReference>
<dbReference type="Pfam" id="PF02954">
    <property type="entry name" value="HTH_8"/>
    <property type="match status" value="1"/>
</dbReference>
<dbReference type="SUPFAM" id="SSF52540">
    <property type="entry name" value="P-loop containing nucleoside triphosphate hydrolases"/>
    <property type="match status" value="1"/>
</dbReference>
<keyword evidence="5" id="KW-0804">Transcription</keyword>
<dbReference type="InterPro" id="IPR058031">
    <property type="entry name" value="AAA_lid_NorR"/>
</dbReference>
<dbReference type="PROSITE" id="PS00688">
    <property type="entry name" value="SIGMA54_INTERACT_3"/>
    <property type="match status" value="1"/>
</dbReference>
<evidence type="ECO:0000256" key="1">
    <source>
        <dbReference type="ARBA" id="ARBA00022741"/>
    </source>
</evidence>
<dbReference type="InterPro" id="IPR025662">
    <property type="entry name" value="Sigma_54_int_dom_ATP-bd_1"/>
</dbReference>
<dbReference type="InterPro" id="IPR002078">
    <property type="entry name" value="Sigma_54_int"/>
</dbReference>
<keyword evidence="3" id="KW-0805">Transcription regulation</keyword>
<dbReference type="InterPro" id="IPR025944">
    <property type="entry name" value="Sigma_54_int_dom_CS"/>
</dbReference>
<proteinExistence type="predicted"/>
<dbReference type="InterPro" id="IPR001789">
    <property type="entry name" value="Sig_transdc_resp-reg_receiver"/>
</dbReference>
<dbReference type="PANTHER" id="PTHR32071:SF57">
    <property type="entry name" value="C4-DICARBOXYLATE TRANSPORT TRANSCRIPTIONAL REGULATORY PROTEIN DCTD"/>
    <property type="match status" value="1"/>
</dbReference>
<evidence type="ECO:0000256" key="3">
    <source>
        <dbReference type="ARBA" id="ARBA00023015"/>
    </source>
</evidence>
<feature type="domain" description="Sigma-54 factor interaction" evidence="7">
    <location>
        <begin position="143"/>
        <end position="372"/>
    </location>
</feature>
<dbReference type="InterPro" id="IPR009057">
    <property type="entry name" value="Homeodomain-like_sf"/>
</dbReference>
<dbReference type="InterPro" id="IPR027417">
    <property type="entry name" value="P-loop_NTPase"/>
</dbReference>
<dbReference type="SUPFAM" id="SSF46689">
    <property type="entry name" value="Homeodomain-like"/>
    <property type="match status" value="1"/>
</dbReference>
<dbReference type="Pfam" id="PF25601">
    <property type="entry name" value="AAA_lid_14"/>
    <property type="match status" value="1"/>
</dbReference>
<name>A0ABX3P100_9BACT</name>
<evidence type="ECO:0000313" key="10">
    <source>
        <dbReference type="Proteomes" id="UP000192277"/>
    </source>
</evidence>
<dbReference type="InterPro" id="IPR025943">
    <property type="entry name" value="Sigma_54_int_dom_ATP-bd_2"/>
</dbReference>
<gene>
    <name evidence="9" type="ORF">A4D02_23625</name>
</gene>
<dbReference type="Gene3D" id="1.10.8.60">
    <property type="match status" value="1"/>
</dbReference>
<keyword evidence="4" id="KW-0238">DNA-binding</keyword>
<comment type="caution">
    <text evidence="9">The sequence shown here is derived from an EMBL/GenBank/DDBJ whole genome shotgun (WGS) entry which is preliminary data.</text>
</comment>
<dbReference type="SMART" id="SM00448">
    <property type="entry name" value="REC"/>
    <property type="match status" value="1"/>
</dbReference>
<keyword evidence="10" id="KW-1185">Reference proteome</keyword>
<keyword evidence="2" id="KW-0067">ATP-binding</keyword>
<dbReference type="SMART" id="SM00382">
    <property type="entry name" value="AAA"/>
    <property type="match status" value="1"/>
</dbReference>
<reference evidence="9 10" key="1">
    <citation type="submission" date="2016-04" db="EMBL/GenBank/DDBJ databases">
        <authorList>
            <person name="Chen L."/>
            <person name="Zhuang W."/>
            <person name="Wang G."/>
        </authorList>
    </citation>
    <scope>NUCLEOTIDE SEQUENCE [LARGE SCALE GENOMIC DNA]</scope>
    <source>
        <strain evidence="10">GR20</strain>
    </source>
</reference>
<dbReference type="Pfam" id="PF00158">
    <property type="entry name" value="Sigma54_activat"/>
    <property type="match status" value="1"/>
</dbReference>
<dbReference type="Gene3D" id="3.40.50.300">
    <property type="entry name" value="P-loop containing nucleotide triphosphate hydrolases"/>
    <property type="match status" value="1"/>
</dbReference>
<dbReference type="Gene3D" id="1.10.10.60">
    <property type="entry name" value="Homeodomain-like"/>
    <property type="match status" value="1"/>
</dbReference>
<organism evidence="9 10">
    <name type="scientific">Niastella koreensis</name>
    <dbReference type="NCBI Taxonomy" id="354356"/>
    <lineage>
        <taxon>Bacteria</taxon>
        <taxon>Pseudomonadati</taxon>
        <taxon>Bacteroidota</taxon>
        <taxon>Chitinophagia</taxon>
        <taxon>Chitinophagales</taxon>
        <taxon>Chitinophagaceae</taxon>
        <taxon>Niastella</taxon>
    </lineage>
</organism>
<evidence type="ECO:0000256" key="5">
    <source>
        <dbReference type="ARBA" id="ARBA00023163"/>
    </source>
</evidence>
<feature type="modified residue" description="4-aspartylphosphate" evidence="6">
    <location>
        <position position="50"/>
    </location>
</feature>
<dbReference type="InterPro" id="IPR011006">
    <property type="entry name" value="CheY-like_superfamily"/>
</dbReference>
<dbReference type="CDD" id="cd00009">
    <property type="entry name" value="AAA"/>
    <property type="match status" value="1"/>
</dbReference>
<accession>A0ABX3P100</accession>
<protein>
    <submittedName>
        <fullName evidence="9">Sigma-54-dependent Fis family transcriptional regulator</fullName>
    </submittedName>
</protein>
<keyword evidence="1" id="KW-0547">Nucleotide-binding</keyword>
<dbReference type="InterPro" id="IPR003593">
    <property type="entry name" value="AAA+_ATPase"/>
</dbReference>
<dbReference type="SUPFAM" id="SSF52172">
    <property type="entry name" value="CheY-like"/>
    <property type="match status" value="1"/>
</dbReference>
<evidence type="ECO:0000256" key="2">
    <source>
        <dbReference type="ARBA" id="ARBA00022840"/>
    </source>
</evidence>
<dbReference type="Proteomes" id="UP000192277">
    <property type="component" value="Unassembled WGS sequence"/>
</dbReference>
<dbReference type="Pfam" id="PF00072">
    <property type="entry name" value="Response_reg"/>
    <property type="match status" value="1"/>
</dbReference>
<dbReference type="PANTHER" id="PTHR32071">
    <property type="entry name" value="TRANSCRIPTIONAL REGULATORY PROTEIN"/>
    <property type="match status" value="1"/>
</dbReference>
<evidence type="ECO:0000259" key="8">
    <source>
        <dbReference type="PROSITE" id="PS50110"/>
    </source>
</evidence>
<dbReference type="Gene3D" id="3.40.50.2300">
    <property type="match status" value="1"/>
</dbReference>
<sequence>MILIIDDDMAVQASLLLLFENAGYTAMAASNQQEAMELLHRHPVSLVILDLNFSIDTSGEEGIALLQQLRQFNRDVPVILLTGWGTIQLAVQGMKLGANDFINKPWDNEYLLQSVQTLLQLQEKPEKKHNRKELDSLYQLRFIIGEEESMLELLDTVGRVAATDAPVLITGESGTGKELIAEAIHQNSLRHNKAFVKVNLGGISTSLFESEMFGHIRGAFTDAKTDRTGRFELAHKGTIFLDEIGDLDLSSQVKLLRVLQDRTYEVLGSSRTKTVDMRVVCGTNKNLDSMVAAGTFREDLFYRINLISIHLPPLRERPTDIPLLVQFFIGNLKEIYNRPQLTVTREAMKWLQQLPWPGNIRQLKNLVERSVLMSRKDNLDMEDFRIQPELPAAKKGTVQLPQVGALTLEEIEVLMIKKALDFHRNKISKAAESLGLTRSSLYRRLDKYNIPYDETSD</sequence>
<dbReference type="PROSITE" id="PS50110">
    <property type="entry name" value="RESPONSE_REGULATORY"/>
    <property type="match status" value="1"/>
</dbReference>
<dbReference type="InterPro" id="IPR002197">
    <property type="entry name" value="HTH_Fis"/>
</dbReference>
<dbReference type="PROSITE" id="PS00675">
    <property type="entry name" value="SIGMA54_INTERACT_1"/>
    <property type="match status" value="1"/>
</dbReference>
<dbReference type="RefSeq" id="WP_014220233.1">
    <property type="nucleotide sequence ID" value="NZ_LWBO01000004.1"/>
</dbReference>